<dbReference type="Gene3D" id="3.40.190.150">
    <property type="entry name" value="Bordetella uptake gene, domain 1"/>
    <property type="match status" value="1"/>
</dbReference>
<dbReference type="PANTHER" id="PTHR42928:SF5">
    <property type="entry name" value="BLR1237 PROTEIN"/>
    <property type="match status" value="1"/>
</dbReference>
<dbReference type="InterPro" id="IPR005064">
    <property type="entry name" value="BUG"/>
</dbReference>
<gene>
    <name evidence="2" type="ORF">CAL29_11140</name>
</gene>
<dbReference type="PANTHER" id="PTHR42928">
    <property type="entry name" value="TRICARBOXYLATE-BINDING PROTEIN"/>
    <property type="match status" value="1"/>
</dbReference>
<evidence type="ECO:0000313" key="3">
    <source>
        <dbReference type="Proteomes" id="UP000216020"/>
    </source>
</evidence>
<dbReference type="Proteomes" id="UP000216020">
    <property type="component" value="Unassembled WGS sequence"/>
</dbReference>
<dbReference type="Gene3D" id="3.40.190.10">
    <property type="entry name" value="Periplasmic binding protein-like II"/>
    <property type="match status" value="1"/>
</dbReference>
<dbReference type="PIRSF" id="PIRSF017082">
    <property type="entry name" value="YflP"/>
    <property type="match status" value="1"/>
</dbReference>
<dbReference type="OrthoDB" id="8678477at2"/>
<comment type="caution">
    <text evidence="2">The sequence shown here is derived from an EMBL/GenBank/DDBJ whole genome shotgun (WGS) entry which is preliminary data.</text>
</comment>
<dbReference type="AlphaFoldDB" id="A0A261S9P0"/>
<keyword evidence="3" id="KW-1185">Reference proteome</keyword>
<accession>A0A261S9P0</accession>
<sequence>MRCSGKVFEERISGTVFIHWPPKRGKPIVDPRAAHRAARHEKHRGTLHMKAMNFGPIWRLVKKTALIAGLAASLNAHADDYPSRPVNLIVPYSAGGSSDAVARLIGQKMGEELKQSFIVENRAGAGATIGTAYAGRRGQEGYTLLLADNAQAVAPAMFSQLSYDAVKDFSMVGFIGDSRVMLFASKSSGIASLRDLLQKAKAQPGKFSVGTGQGSPSHLMTELFQARAGVKLQVIPYKGASAALADLMAGHIDLVLSNPASGAAYSASGKIAVLAQSGAKRDARFAEVPTFAESGVANFEASYWFALLAPSDIPGPALDTLKTALQATLKDASVHQKLDELGIDALDPRTAGGMEKVQAESALWKNVVSTSGIVTN</sequence>
<dbReference type="SUPFAM" id="SSF53850">
    <property type="entry name" value="Periplasmic binding protein-like II"/>
    <property type="match status" value="1"/>
</dbReference>
<proteinExistence type="inferred from homology"/>
<dbReference type="Pfam" id="PF03401">
    <property type="entry name" value="TctC"/>
    <property type="match status" value="1"/>
</dbReference>
<evidence type="ECO:0000256" key="1">
    <source>
        <dbReference type="ARBA" id="ARBA00006987"/>
    </source>
</evidence>
<reference evidence="3" key="1">
    <citation type="submission" date="2017-05" db="EMBL/GenBank/DDBJ databases">
        <title>Complete and WGS of Bordetella genogroups.</title>
        <authorList>
            <person name="Spilker T."/>
            <person name="Lipuma J."/>
        </authorList>
    </citation>
    <scope>NUCLEOTIDE SEQUENCE [LARGE SCALE GENOMIC DNA]</scope>
    <source>
        <strain evidence="3">AU16122</strain>
    </source>
</reference>
<evidence type="ECO:0008006" key="4">
    <source>
        <dbReference type="Google" id="ProtNLM"/>
    </source>
</evidence>
<evidence type="ECO:0000313" key="2">
    <source>
        <dbReference type="EMBL" id="OZI34104.1"/>
    </source>
</evidence>
<dbReference type="EMBL" id="NEVM01000002">
    <property type="protein sequence ID" value="OZI34104.1"/>
    <property type="molecule type" value="Genomic_DNA"/>
</dbReference>
<dbReference type="InterPro" id="IPR042100">
    <property type="entry name" value="Bug_dom1"/>
</dbReference>
<protein>
    <recommendedName>
        <fullName evidence="4">ABC transporter substrate-binding protein</fullName>
    </recommendedName>
</protein>
<comment type="similarity">
    <text evidence="1">Belongs to the UPF0065 (bug) family.</text>
</comment>
<name>A0A261S9P0_9BORD</name>
<organism evidence="2 3">
    <name type="scientific">Bordetella genomosp. 10</name>
    <dbReference type="NCBI Taxonomy" id="1416804"/>
    <lineage>
        <taxon>Bacteria</taxon>
        <taxon>Pseudomonadati</taxon>
        <taxon>Pseudomonadota</taxon>
        <taxon>Betaproteobacteria</taxon>
        <taxon>Burkholderiales</taxon>
        <taxon>Alcaligenaceae</taxon>
        <taxon>Bordetella</taxon>
    </lineage>
</organism>